<dbReference type="Pfam" id="PF03466">
    <property type="entry name" value="LysR_substrate"/>
    <property type="match status" value="1"/>
</dbReference>
<evidence type="ECO:0000313" key="8">
    <source>
        <dbReference type="Proteomes" id="UP000733379"/>
    </source>
</evidence>
<comment type="caution">
    <text evidence="7">The sequence shown here is derived from an EMBL/GenBank/DDBJ whole genome shotgun (WGS) entry which is preliminary data.</text>
</comment>
<dbReference type="InterPro" id="IPR005119">
    <property type="entry name" value="LysR_subst-bd"/>
</dbReference>
<accession>A0ABS6BA37</accession>
<dbReference type="RefSeq" id="WP_215923246.1">
    <property type="nucleotide sequence ID" value="NZ_JAHKNI010000019.1"/>
</dbReference>
<evidence type="ECO:0000256" key="3">
    <source>
        <dbReference type="ARBA" id="ARBA00023125"/>
    </source>
</evidence>
<organism evidence="7 8">
    <name type="scientific">Nocardia albiluteola</name>
    <dbReference type="NCBI Taxonomy" id="2842303"/>
    <lineage>
        <taxon>Bacteria</taxon>
        <taxon>Bacillati</taxon>
        <taxon>Actinomycetota</taxon>
        <taxon>Actinomycetes</taxon>
        <taxon>Mycobacteriales</taxon>
        <taxon>Nocardiaceae</taxon>
        <taxon>Nocardia</taxon>
    </lineage>
</organism>
<keyword evidence="3" id="KW-0238">DNA-binding</keyword>
<sequence>MDTRVLATFVALARTGSFTATAAELHLAQSTVTAHIKTLETELGLRLFDRLRLGATLTDAGRRTLEKAGLVLDAEAALRADPDVSGPIQGTVGIVAPESLCGHLLPGVIAALHRRHPGVEVTLSPAGTADAIDALRAGRYALALMLEPSLAAPDLVVDQLGTLELAFVTDRRQSVTAQSWAELAEQRWFLLEEGCTYSDEVARCLRDSAAVVRTTRLGSIEATRACVAAGLGLAVLPVFAVDERRLARFAGPAIAEPGLLLARHRRRSTGRTLDAVIEEIRRGATKLLSGG</sequence>
<dbReference type="PROSITE" id="PS50931">
    <property type="entry name" value="HTH_LYSR"/>
    <property type="match status" value="1"/>
</dbReference>
<dbReference type="PANTHER" id="PTHR30126:SF39">
    <property type="entry name" value="HTH-TYPE TRANSCRIPTIONAL REGULATOR CYSL"/>
    <property type="match status" value="1"/>
</dbReference>
<dbReference type="PANTHER" id="PTHR30126">
    <property type="entry name" value="HTH-TYPE TRANSCRIPTIONAL REGULATOR"/>
    <property type="match status" value="1"/>
</dbReference>
<name>A0ABS6BA37_9NOCA</name>
<dbReference type="Pfam" id="PF00126">
    <property type="entry name" value="HTH_1"/>
    <property type="match status" value="1"/>
</dbReference>
<evidence type="ECO:0000313" key="7">
    <source>
        <dbReference type="EMBL" id="MBU3067159.1"/>
    </source>
</evidence>
<dbReference type="PRINTS" id="PR00039">
    <property type="entry name" value="HTHLYSR"/>
</dbReference>
<dbReference type="Proteomes" id="UP000733379">
    <property type="component" value="Unassembled WGS sequence"/>
</dbReference>
<proteinExistence type="inferred from homology"/>
<evidence type="ECO:0000256" key="4">
    <source>
        <dbReference type="ARBA" id="ARBA00023163"/>
    </source>
</evidence>
<reference evidence="7 8" key="1">
    <citation type="submission" date="2021-06" db="EMBL/GenBank/DDBJ databases">
        <title>Actinomycetes sequencing.</title>
        <authorList>
            <person name="Shan Q."/>
        </authorList>
    </citation>
    <scope>NUCLEOTIDE SEQUENCE [LARGE SCALE GENOMIC DNA]</scope>
    <source>
        <strain evidence="7 8">NEAU-G5</strain>
    </source>
</reference>
<evidence type="ECO:0000256" key="2">
    <source>
        <dbReference type="ARBA" id="ARBA00023015"/>
    </source>
</evidence>
<feature type="domain" description="HTH lysR-type" evidence="6">
    <location>
        <begin position="1"/>
        <end position="58"/>
    </location>
</feature>
<keyword evidence="5" id="KW-0732">Signal</keyword>
<feature type="signal peptide" evidence="5">
    <location>
        <begin position="1"/>
        <end position="22"/>
    </location>
</feature>
<dbReference type="SUPFAM" id="SSF53850">
    <property type="entry name" value="Periplasmic binding protein-like II"/>
    <property type="match status" value="1"/>
</dbReference>
<keyword evidence="4" id="KW-0804">Transcription</keyword>
<keyword evidence="2" id="KW-0805">Transcription regulation</keyword>
<comment type="similarity">
    <text evidence="1">Belongs to the LysR transcriptional regulatory family.</text>
</comment>
<dbReference type="InterPro" id="IPR036388">
    <property type="entry name" value="WH-like_DNA-bd_sf"/>
</dbReference>
<dbReference type="InterPro" id="IPR000847">
    <property type="entry name" value="LysR_HTH_N"/>
</dbReference>
<evidence type="ECO:0000256" key="1">
    <source>
        <dbReference type="ARBA" id="ARBA00009437"/>
    </source>
</evidence>
<evidence type="ECO:0000256" key="5">
    <source>
        <dbReference type="SAM" id="SignalP"/>
    </source>
</evidence>
<dbReference type="SUPFAM" id="SSF46785">
    <property type="entry name" value="Winged helix' DNA-binding domain"/>
    <property type="match status" value="1"/>
</dbReference>
<evidence type="ECO:0000259" key="6">
    <source>
        <dbReference type="PROSITE" id="PS50931"/>
    </source>
</evidence>
<keyword evidence="8" id="KW-1185">Reference proteome</keyword>
<dbReference type="InterPro" id="IPR036390">
    <property type="entry name" value="WH_DNA-bd_sf"/>
</dbReference>
<dbReference type="Gene3D" id="3.40.190.10">
    <property type="entry name" value="Periplasmic binding protein-like II"/>
    <property type="match status" value="2"/>
</dbReference>
<protein>
    <submittedName>
        <fullName evidence="7">LysR family transcriptional regulator</fullName>
    </submittedName>
</protein>
<dbReference type="EMBL" id="JAHKNI010000019">
    <property type="protein sequence ID" value="MBU3067159.1"/>
    <property type="molecule type" value="Genomic_DNA"/>
</dbReference>
<gene>
    <name evidence="7" type="ORF">KO481_37275</name>
</gene>
<dbReference type="Gene3D" id="1.10.10.10">
    <property type="entry name" value="Winged helix-like DNA-binding domain superfamily/Winged helix DNA-binding domain"/>
    <property type="match status" value="1"/>
</dbReference>
<dbReference type="CDD" id="cd05466">
    <property type="entry name" value="PBP2_LTTR_substrate"/>
    <property type="match status" value="1"/>
</dbReference>
<feature type="chain" id="PRO_5047173131" evidence="5">
    <location>
        <begin position="23"/>
        <end position="291"/>
    </location>
</feature>